<reference evidence="1 2" key="1">
    <citation type="submission" date="2016-12" db="EMBL/GenBank/DDBJ databases">
        <authorList>
            <person name="Song W.-J."/>
            <person name="Kurnit D.M."/>
        </authorList>
    </citation>
    <scope>NUCLEOTIDE SEQUENCE [LARGE SCALE GENOMIC DNA]</scope>
    <source>
        <strain evidence="1 2">DSM 18488</strain>
    </source>
</reference>
<dbReference type="Proteomes" id="UP000184603">
    <property type="component" value="Unassembled WGS sequence"/>
</dbReference>
<dbReference type="EMBL" id="FRFE01000014">
    <property type="protein sequence ID" value="SHO49502.1"/>
    <property type="molecule type" value="Genomic_DNA"/>
</dbReference>
<dbReference type="PANTHER" id="PTHR34801">
    <property type="entry name" value="EXPRESSED PROTEIN"/>
    <property type="match status" value="1"/>
</dbReference>
<dbReference type="PIRSF" id="PIRSF026426">
    <property type="entry name" value="DUF1499"/>
    <property type="match status" value="1"/>
</dbReference>
<gene>
    <name evidence="1" type="ORF">SAMN02745220_02866</name>
</gene>
<organism evidence="1 2">
    <name type="scientific">Desulfopila aestuarii DSM 18488</name>
    <dbReference type="NCBI Taxonomy" id="1121416"/>
    <lineage>
        <taxon>Bacteria</taxon>
        <taxon>Pseudomonadati</taxon>
        <taxon>Thermodesulfobacteriota</taxon>
        <taxon>Desulfobulbia</taxon>
        <taxon>Desulfobulbales</taxon>
        <taxon>Desulfocapsaceae</taxon>
        <taxon>Desulfopila</taxon>
    </lineage>
</organism>
<dbReference type="AlphaFoldDB" id="A0A1M7YA42"/>
<accession>A0A1M7YA42</accession>
<evidence type="ECO:0000313" key="1">
    <source>
        <dbReference type="EMBL" id="SHO49502.1"/>
    </source>
</evidence>
<protein>
    <submittedName>
        <fullName evidence="1">Uncharacterized conserved protein, DUF1499 family</fullName>
    </submittedName>
</protein>
<dbReference type="PROSITE" id="PS51257">
    <property type="entry name" value="PROKAR_LIPOPROTEIN"/>
    <property type="match status" value="1"/>
</dbReference>
<sequence length="150" mass="16636">MRMVSVWVVGATAILLGGCGGSVPKNLGVANGRLAPCQASPNCVCSMDLGSSAFIEPFGYDTDWMAAGQALRQVVKEQTDATIILDEPEYLHVEFRSRLLGFVDDVEFYFPPKLQQVEVRSASRLGWWDMGVNRKRIERLRQLFLAAIGR</sequence>
<name>A0A1M7YA42_9BACT</name>
<evidence type="ECO:0000313" key="2">
    <source>
        <dbReference type="Proteomes" id="UP000184603"/>
    </source>
</evidence>
<proteinExistence type="predicted"/>
<keyword evidence="2" id="KW-1185">Reference proteome</keyword>
<dbReference type="InterPro" id="IPR010865">
    <property type="entry name" value="DUF1499"/>
</dbReference>
<dbReference type="PANTHER" id="PTHR34801:SF6">
    <property type="entry name" value="SLL1620 PROTEIN"/>
    <property type="match status" value="1"/>
</dbReference>
<dbReference type="STRING" id="1121416.SAMN02745220_02866"/>
<dbReference type="Pfam" id="PF07386">
    <property type="entry name" value="DUF1499"/>
    <property type="match status" value="1"/>
</dbReference>
<dbReference type="RefSeq" id="WP_200802394.1">
    <property type="nucleotide sequence ID" value="NZ_FRFE01000014.1"/>
</dbReference>